<accession>A0AAN7P7I0</accession>
<proteinExistence type="predicted"/>
<organism evidence="1 2">
    <name type="scientific">Aquatica leii</name>
    <dbReference type="NCBI Taxonomy" id="1421715"/>
    <lineage>
        <taxon>Eukaryota</taxon>
        <taxon>Metazoa</taxon>
        <taxon>Ecdysozoa</taxon>
        <taxon>Arthropoda</taxon>
        <taxon>Hexapoda</taxon>
        <taxon>Insecta</taxon>
        <taxon>Pterygota</taxon>
        <taxon>Neoptera</taxon>
        <taxon>Endopterygota</taxon>
        <taxon>Coleoptera</taxon>
        <taxon>Polyphaga</taxon>
        <taxon>Elateriformia</taxon>
        <taxon>Elateroidea</taxon>
        <taxon>Lampyridae</taxon>
        <taxon>Luciolinae</taxon>
        <taxon>Aquatica</taxon>
    </lineage>
</organism>
<reference evidence="2" key="1">
    <citation type="submission" date="2023-01" db="EMBL/GenBank/DDBJ databases">
        <title>Key to firefly adult light organ development and bioluminescence: homeobox transcription factors regulate luciferase expression and transportation to peroxisome.</title>
        <authorList>
            <person name="Fu X."/>
        </authorList>
    </citation>
    <scope>NUCLEOTIDE SEQUENCE [LARGE SCALE GENOMIC DNA]</scope>
</reference>
<keyword evidence="2" id="KW-1185">Reference proteome</keyword>
<protein>
    <submittedName>
        <fullName evidence="1">Uncharacterized protein</fullName>
    </submittedName>
</protein>
<evidence type="ECO:0000313" key="2">
    <source>
        <dbReference type="Proteomes" id="UP001353858"/>
    </source>
</evidence>
<comment type="caution">
    <text evidence="1">The sequence shown here is derived from an EMBL/GenBank/DDBJ whole genome shotgun (WGS) entry which is preliminary data.</text>
</comment>
<evidence type="ECO:0000313" key="1">
    <source>
        <dbReference type="EMBL" id="KAK4876776.1"/>
    </source>
</evidence>
<name>A0AAN7P7I0_9COLE</name>
<sequence>MNYSQFLDQVEHFMHVQQNKNSVYVPEKAHYQWLTKKRSSLTFLSTKDEYMMRQALQKVNEHQKQQVIKRLLLWIEENPYAESHKVPEMCIQFLNNAHNINLINSVTIIRKHSFRRSLKRLAMLSSRVFPLDSTLSTAQKCVHFRDEATIFSITY</sequence>
<dbReference type="EMBL" id="JARPUR010000004">
    <property type="protein sequence ID" value="KAK4876776.1"/>
    <property type="molecule type" value="Genomic_DNA"/>
</dbReference>
<gene>
    <name evidence="1" type="ORF">RN001_009282</name>
</gene>
<dbReference type="Proteomes" id="UP001353858">
    <property type="component" value="Unassembled WGS sequence"/>
</dbReference>
<dbReference type="AlphaFoldDB" id="A0AAN7P7I0"/>